<name>A0A7J6WCN1_THATH</name>
<dbReference type="Proteomes" id="UP000554482">
    <property type="component" value="Unassembled WGS sequence"/>
</dbReference>
<dbReference type="EMBL" id="JABWDY010019377">
    <property type="protein sequence ID" value="KAF5193972.1"/>
    <property type="molecule type" value="Genomic_DNA"/>
</dbReference>
<feature type="non-terminal residue" evidence="1">
    <location>
        <position position="1"/>
    </location>
</feature>
<gene>
    <name evidence="1" type="ORF">FRX31_016441</name>
</gene>
<organism evidence="1 2">
    <name type="scientific">Thalictrum thalictroides</name>
    <name type="common">Rue-anemone</name>
    <name type="synonym">Anemone thalictroides</name>
    <dbReference type="NCBI Taxonomy" id="46969"/>
    <lineage>
        <taxon>Eukaryota</taxon>
        <taxon>Viridiplantae</taxon>
        <taxon>Streptophyta</taxon>
        <taxon>Embryophyta</taxon>
        <taxon>Tracheophyta</taxon>
        <taxon>Spermatophyta</taxon>
        <taxon>Magnoliopsida</taxon>
        <taxon>Ranunculales</taxon>
        <taxon>Ranunculaceae</taxon>
        <taxon>Thalictroideae</taxon>
        <taxon>Thalictrum</taxon>
    </lineage>
</organism>
<sequence>YQEDEEAPFPHNQTFIDAKEALLAKCRKIPSSITIGPGEVYSVVVAVGICVTVKMAFMITDDEANKTEMATLYVTRNGNKVILHEMSTDDKYSKTIERRYNKDFQLSHNRQNGHVCIFLSAGLSDKF</sequence>
<keyword evidence="2" id="KW-1185">Reference proteome</keyword>
<dbReference type="AlphaFoldDB" id="A0A7J6WCN1"/>
<evidence type="ECO:0000313" key="1">
    <source>
        <dbReference type="EMBL" id="KAF5193972.1"/>
    </source>
</evidence>
<evidence type="ECO:0000313" key="2">
    <source>
        <dbReference type="Proteomes" id="UP000554482"/>
    </source>
</evidence>
<accession>A0A7J6WCN1</accession>
<proteinExistence type="predicted"/>
<protein>
    <submittedName>
        <fullName evidence="1">Uncharacterized protein</fullName>
    </submittedName>
</protein>
<reference evidence="1 2" key="1">
    <citation type="submission" date="2020-06" db="EMBL/GenBank/DDBJ databases">
        <title>Transcriptomic and genomic resources for Thalictrum thalictroides and T. hernandezii: Facilitating candidate gene discovery in an emerging model plant lineage.</title>
        <authorList>
            <person name="Arias T."/>
            <person name="Riano-Pachon D.M."/>
            <person name="Di Stilio V.S."/>
        </authorList>
    </citation>
    <scope>NUCLEOTIDE SEQUENCE [LARGE SCALE GENOMIC DNA]</scope>
    <source>
        <strain evidence="2">cv. WT478/WT964</strain>
        <tissue evidence="1">Leaves</tissue>
    </source>
</reference>
<comment type="caution">
    <text evidence="1">The sequence shown here is derived from an EMBL/GenBank/DDBJ whole genome shotgun (WGS) entry which is preliminary data.</text>
</comment>